<comment type="caution">
    <text evidence="2">The sequence shown here is derived from an EMBL/GenBank/DDBJ whole genome shotgun (WGS) entry which is preliminary data.</text>
</comment>
<reference evidence="4 5" key="1">
    <citation type="submission" date="2017-09" db="EMBL/GenBank/DDBJ databases">
        <title>Depth-based differentiation of microbial function through sediment-hosted aquifers and enrichment of novel symbionts in the deep terrestrial subsurface.</title>
        <authorList>
            <person name="Probst A.J."/>
            <person name="Ladd B."/>
            <person name="Jarett J.K."/>
            <person name="Geller-Mcgrath D.E."/>
            <person name="Sieber C.M."/>
            <person name="Emerson J.B."/>
            <person name="Anantharaman K."/>
            <person name="Thomas B.C."/>
            <person name="Malmstrom R."/>
            <person name="Stieglmeier M."/>
            <person name="Klingl A."/>
            <person name="Woyke T."/>
            <person name="Ryan C.M."/>
            <person name="Banfield J.F."/>
        </authorList>
    </citation>
    <scope>NUCLEOTIDE SEQUENCE [LARGE SCALE GENOMIC DNA]</scope>
    <source>
        <strain evidence="3">CG_4_10_14_3_um_filter_34_13</strain>
    </source>
</reference>
<dbReference type="RefSeq" id="WP_406607759.1">
    <property type="nucleotide sequence ID" value="NZ_PFKO01000242.1"/>
</dbReference>
<evidence type="ECO:0000313" key="4">
    <source>
        <dbReference type="Proteomes" id="UP000230646"/>
    </source>
</evidence>
<dbReference type="Proteomes" id="UP000230646">
    <property type="component" value="Unassembled WGS sequence"/>
</dbReference>
<reference evidence="2" key="2">
    <citation type="submission" date="2017-09" db="EMBL/GenBank/DDBJ databases">
        <title>Depth-based differentiation of microbial function through sediment-hosted aquifers and enrichment of novel symbionts in the deep terrestrial subsurface.</title>
        <authorList>
            <person name="Probst A.J."/>
            <person name="Ladd B."/>
            <person name="Jarett J.K."/>
            <person name="Geller-Mcgrath D.E."/>
            <person name="Sieber C.M.K."/>
            <person name="Emerson J.B."/>
            <person name="Anantharaman K."/>
            <person name="Thomas B.C."/>
            <person name="Malmstrom R."/>
            <person name="Stieglmeier M."/>
            <person name="Klingl A."/>
            <person name="Woyke T."/>
            <person name="Ryan C.M."/>
            <person name="Banfield J.F."/>
        </authorList>
    </citation>
    <scope>NUCLEOTIDE SEQUENCE</scope>
    <source>
        <strain evidence="2">CG_4_8_14_3_um_filter_34_18</strain>
    </source>
</reference>
<gene>
    <name evidence="3" type="ORF">COZ07_06365</name>
    <name evidence="2" type="ORF">COZ58_06005</name>
</gene>
<evidence type="ECO:0000259" key="1">
    <source>
        <dbReference type="Pfam" id="PF12773"/>
    </source>
</evidence>
<evidence type="ECO:0000313" key="2">
    <source>
        <dbReference type="EMBL" id="PIX33832.1"/>
    </source>
</evidence>
<accession>A0A2M7PPH4</accession>
<dbReference type="InterPro" id="IPR025874">
    <property type="entry name" value="DZR"/>
</dbReference>
<evidence type="ECO:0000313" key="3">
    <source>
        <dbReference type="EMBL" id="PIY32252.1"/>
    </source>
</evidence>
<feature type="domain" description="DZANK-type" evidence="1">
    <location>
        <begin position="7"/>
        <end position="51"/>
    </location>
</feature>
<dbReference type="EMBL" id="PFIP01000125">
    <property type="protein sequence ID" value="PIX33832.1"/>
    <property type="molecule type" value="Genomic_DNA"/>
</dbReference>
<evidence type="ECO:0000313" key="5">
    <source>
        <dbReference type="Proteomes" id="UP000231493"/>
    </source>
</evidence>
<dbReference type="EMBL" id="PFKO01000242">
    <property type="protein sequence ID" value="PIY32252.1"/>
    <property type="molecule type" value="Genomic_DNA"/>
</dbReference>
<dbReference type="Pfam" id="PF12773">
    <property type="entry name" value="DZR"/>
    <property type="match status" value="1"/>
</dbReference>
<dbReference type="Proteomes" id="UP000231493">
    <property type="component" value="Unassembled WGS sequence"/>
</dbReference>
<dbReference type="AlphaFoldDB" id="A0A2M7K6R6"/>
<sequence>MGEVFKCPKCGITTGSTDYCPNCGEPLSLGCPKCGTTWKYWENIKFCPNCGTKAEKVGVTRATRTLAGKSLARG</sequence>
<proteinExistence type="predicted"/>
<protein>
    <recommendedName>
        <fullName evidence="1">DZANK-type domain-containing protein</fullName>
    </recommendedName>
</protein>
<organism evidence="2 5">
    <name type="scientific">Candidatus Infernicultor aquiphilus</name>
    <dbReference type="NCBI Taxonomy" id="1805029"/>
    <lineage>
        <taxon>Bacteria</taxon>
        <taxon>Pseudomonadati</taxon>
        <taxon>Atribacterota</taxon>
        <taxon>Candidatus Phoenicimicrobiia</taxon>
        <taxon>Candidatus Pheonicimicrobiales</taxon>
        <taxon>Candidatus Phoenicimicrobiaceae</taxon>
        <taxon>Candidatus Infernicultor</taxon>
    </lineage>
</organism>
<name>A0A2M7K6R6_9BACT</name>
<accession>A0A2M7K6R6</accession>